<dbReference type="STRING" id="1630136.AS592_11005"/>
<evidence type="ECO:0000256" key="1">
    <source>
        <dbReference type="SAM" id="Coils"/>
    </source>
</evidence>
<feature type="domain" description="Mce/MlaD" evidence="3">
    <location>
        <begin position="40"/>
        <end position="116"/>
    </location>
</feature>
<organism evidence="4 5">
    <name type="scientific">Sulfurovum riftiae</name>
    <dbReference type="NCBI Taxonomy" id="1630136"/>
    <lineage>
        <taxon>Bacteria</taxon>
        <taxon>Pseudomonadati</taxon>
        <taxon>Campylobacterota</taxon>
        <taxon>Epsilonproteobacteria</taxon>
        <taxon>Campylobacterales</taxon>
        <taxon>Sulfurovaceae</taxon>
        <taxon>Sulfurovum</taxon>
    </lineage>
</organism>
<dbReference type="PANTHER" id="PTHR36698:SF2">
    <property type="entry name" value="MCE_MLAD DOMAIN-CONTAINING PROTEIN"/>
    <property type="match status" value="1"/>
</dbReference>
<keyword evidence="2" id="KW-0472">Membrane</keyword>
<sequence>MYSRVNYTIVGIFVLLFGAGLVGFTFWLAKYGIQNEYTLYKLYMKESVSGLSKDSTVRLRGVDVGRVSEIRIDPNDIERIEVLLKIRSDVPIKEDMVAHTEMLGITGLLAIDISGGTNGAKLLRSKNGEIPVIPTAPSWFSKTTKGIGTLAEDLTDLLHRGEKLMNDKNIEAFDHILENTEALTAKTVGTLDEFNATMQLYKEAVVKLNEDVHTFSQDFSKITNNTVPALKSLRKATKNFNRLTLEAEKSLNRGDYNIKETFQPMLVDIGILTEQLTDLTRELQQSPSSVLFKSRKRRRGPGE</sequence>
<dbReference type="OrthoDB" id="5372112at2"/>
<keyword evidence="2" id="KW-0812">Transmembrane</keyword>
<dbReference type="PANTHER" id="PTHR36698">
    <property type="entry name" value="BLL5892 PROTEIN"/>
    <property type="match status" value="1"/>
</dbReference>
<reference evidence="4 5" key="1">
    <citation type="submission" date="2015-11" db="EMBL/GenBank/DDBJ databases">
        <title>Draft genome of Sulfurovum riftiae 1812E, a member of the Epsilonproteobacteria isolated from the tube of the deep-sea hydrothermal vent tubewom Riftia pachyptila.</title>
        <authorList>
            <person name="Vetriani C."/>
            <person name="Giovannelli D."/>
        </authorList>
    </citation>
    <scope>NUCLEOTIDE SEQUENCE [LARGE SCALE GENOMIC DNA]</scope>
    <source>
        <strain evidence="4 5">1812E</strain>
    </source>
</reference>
<keyword evidence="2" id="KW-1133">Transmembrane helix</keyword>
<keyword evidence="5" id="KW-1185">Reference proteome</keyword>
<evidence type="ECO:0000313" key="4">
    <source>
        <dbReference type="EMBL" id="KYJ87621.1"/>
    </source>
</evidence>
<dbReference type="Pfam" id="PF02470">
    <property type="entry name" value="MlaD"/>
    <property type="match status" value="1"/>
</dbReference>
<comment type="caution">
    <text evidence="4">The sequence shown here is derived from an EMBL/GenBank/DDBJ whole genome shotgun (WGS) entry which is preliminary data.</text>
</comment>
<proteinExistence type="predicted"/>
<dbReference type="Proteomes" id="UP000075359">
    <property type="component" value="Unassembled WGS sequence"/>
</dbReference>
<accession>A0A151CJD1</accession>
<dbReference type="EMBL" id="LNKT01000001">
    <property type="protein sequence ID" value="KYJ87621.1"/>
    <property type="molecule type" value="Genomic_DNA"/>
</dbReference>
<dbReference type="RefSeq" id="WP_067328607.1">
    <property type="nucleotide sequence ID" value="NZ_LNKT01000001.1"/>
</dbReference>
<evidence type="ECO:0000259" key="3">
    <source>
        <dbReference type="Pfam" id="PF02470"/>
    </source>
</evidence>
<keyword evidence="1" id="KW-0175">Coiled coil</keyword>
<name>A0A151CJD1_9BACT</name>
<feature type="coiled-coil region" evidence="1">
    <location>
        <begin position="191"/>
        <end position="253"/>
    </location>
</feature>
<feature type="transmembrane region" description="Helical" evidence="2">
    <location>
        <begin position="7"/>
        <end position="29"/>
    </location>
</feature>
<dbReference type="AlphaFoldDB" id="A0A151CJD1"/>
<protein>
    <submittedName>
        <fullName evidence="4">ABC transporter substrate-binding protein</fullName>
    </submittedName>
</protein>
<evidence type="ECO:0000256" key="2">
    <source>
        <dbReference type="SAM" id="Phobius"/>
    </source>
</evidence>
<evidence type="ECO:0000313" key="5">
    <source>
        <dbReference type="Proteomes" id="UP000075359"/>
    </source>
</evidence>
<gene>
    <name evidence="4" type="ORF">AS592_11005</name>
</gene>
<dbReference type="InterPro" id="IPR003399">
    <property type="entry name" value="Mce/MlaD"/>
</dbReference>